<name>A0AAD4KLP8_9EURO</name>
<dbReference type="EMBL" id="JAJTJA010000011">
    <property type="protein sequence ID" value="KAH8692091.1"/>
    <property type="molecule type" value="Genomic_DNA"/>
</dbReference>
<dbReference type="PANTHER" id="PTHR43647">
    <property type="entry name" value="DEHYDROGENASE"/>
    <property type="match status" value="1"/>
</dbReference>
<dbReference type="GO" id="GO:0005741">
    <property type="term" value="C:mitochondrial outer membrane"/>
    <property type="evidence" value="ECO:0007669"/>
    <property type="project" value="TreeGrafter"/>
</dbReference>
<reference evidence="1" key="1">
    <citation type="submission" date="2021-12" db="EMBL/GenBank/DDBJ databases">
        <title>Convergent genome expansion in fungi linked to evolution of root-endophyte symbiosis.</title>
        <authorList>
            <consortium name="DOE Joint Genome Institute"/>
            <person name="Ke Y.-H."/>
            <person name="Bonito G."/>
            <person name="Liao H.-L."/>
            <person name="Looney B."/>
            <person name="Rojas-Flechas A."/>
            <person name="Nash J."/>
            <person name="Hameed K."/>
            <person name="Schadt C."/>
            <person name="Martin F."/>
            <person name="Crous P.W."/>
            <person name="Miettinen O."/>
            <person name="Magnuson J.K."/>
            <person name="Labbe J."/>
            <person name="Jacobson D."/>
            <person name="Doktycz M.J."/>
            <person name="Veneault-Fourrey C."/>
            <person name="Kuo A."/>
            <person name="Mondo S."/>
            <person name="Calhoun S."/>
            <person name="Riley R."/>
            <person name="Ohm R."/>
            <person name="LaButti K."/>
            <person name="Andreopoulos B."/>
            <person name="Pangilinan J."/>
            <person name="Nolan M."/>
            <person name="Tritt A."/>
            <person name="Clum A."/>
            <person name="Lipzen A."/>
            <person name="Daum C."/>
            <person name="Barry K."/>
            <person name="Grigoriev I.V."/>
            <person name="Vilgalys R."/>
        </authorList>
    </citation>
    <scope>NUCLEOTIDE SEQUENCE</scope>
    <source>
        <strain evidence="1">PMI_201</strain>
    </source>
</reference>
<proteinExistence type="predicted"/>
<dbReference type="GeneID" id="70251256"/>
<dbReference type="GO" id="GO:0000253">
    <property type="term" value="F:3-beta-hydroxysteroid 3-dehydrogenase (NADP+) activity"/>
    <property type="evidence" value="ECO:0007669"/>
    <property type="project" value="TreeGrafter"/>
</dbReference>
<dbReference type="InterPro" id="IPR036291">
    <property type="entry name" value="NAD(P)-bd_dom_sf"/>
</dbReference>
<evidence type="ECO:0000313" key="1">
    <source>
        <dbReference type="EMBL" id="KAH8692091.1"/>
    </source>
</evidence>
<organism evidence="1 2">
    <name type="scientific">Talaromyces proteolyticus</name>
    <dbReference type="NCBI Taxonomy" id="1131652"/>
    <lineage>
        <taxon>Eukaryota</taxon>
        <taxon>Fungi</taxon>
        <taxon>Dikarya</taxon>
        <taxon>Ascomycota</taxon>
        <taxon>Pezizomycotina</taxon>
        <taxon>Eurotiomycetes</taxon>
        <taxon>Eurotiomycetidae</taxon>
        <taxon>Eurotiales</taxon>
        <taxon>Trichocomaceae</taxon>
        <taxon>Talaromyces</taxon>
        <taxon>Talaromyces sect. Bacilispori</taxon>
    </lineage>
</organism>
<comment type="caution">
    <text evidence="1">The sequence shown here is derived from an EMBL/GenBank/DDBJ whole genome shotgun (WGS) entry which is preliminary data.</text>
</comment>
<protein>
    <recommendedName>
        <fullName evidence="3">Ketoreductase (KR) domain-containing protein</fullName>
    </recommendedName>
</protein>
<evidence type="ECO:0000313" key="2">
    <source>
        <dbReference type="Proteomes" id="UP001201262"/>
    </source>
</evidence>
<sequence>MAISSVLLTGANGSLAIPAVHHLLSTHPDITAILTVRNPSASSDPNTQRLQATIAPFKDRVSLRALDLANLPAVHDFARSLASEIASGTVPPLASIICNAFYWNLTGPPELTSDGYEKTFQINHLAHAALILRLLTSCVSNARILLFSSDAHYPGKNSLEKYPPSLPDVEETGEGQVNIDSLVHPRDIKANDDPLGHGFHRYAVSKLAIIAWMYALNRRLHAAAGDEGDSSDHRLKGGVTAIAVNPGNLSDSRALRVNTPTSIKIMSRGGCGRVGSWGDYSHAEGYFTLRKKDESSPESKDEKKQELLWRKTLEWTGIGAEDTVLAL</sequence>
<keyword evidence="2" id="KW-1185">Reference proteome</keyword>
<dbReference type="SUPFAM" id="SSF51735">
    <property type="entry name" value="NAD(P)-binding Rossmann-fold domains"/>
    <property type="match status" value="1"/>
</dbReference>
<accession>A0AAD4KLP8</accession>
<dbReference type="AlphaFoldDB" id="A0AAD4KLP8"/>
<gene>
    <name evidence="1" type="ORF">BGW36DRAFT_431321</name>
</gene>
<dbReference type="Gene3D" id="3.40.50.720">
    <property type="entry name" value="NAD(P)-binding Rossmann-like Domain"/>
    <property type="match status" value="1"/>
</dbReference>
<dbReference type="PANTHER" id="PTHR43647:SF4">
    <property type="entry name" value="KETOREDUCTASE (KR) DOMAIN-CONTAINING PROTEIN"/>
    <property type="match status" value="1"/>
</dbReference>
<dbReference type="InterPro" id="IPR051593">
    <property type="entry name" value="Ergosterol_Biosynth_ERG27"/>
</dbReference>
<evidence type="ECO:0008006" key="3">
    <source>
        <dbReference type="Google" id="ProtNLM"/>
    </source>
</evidence>
<dbReference type="RefSeq" id="XP_046068088.1">
    <property type="nucleotide sequence ID" value="XM_046220969.1"/>
</dbReference>
<dbReference type="GO" id="GO:0005789">
    <property type="term" value="C:endoplasmic reticulum membrane"/>
    <property type="evidence" value="ECO:0007669"/>
    <property type="project" value="TreeGrafter"/>
</dbReference>
<dbReference type="Proteomes" id="UP001201262">
    <property type="component" value="Unassembled WGS sequence"/>
</dbReference>
<dbReference type="GO" id="GO:0005811">
    <property type="term" value="C:lipid droplet"/>
    <property type="evidence" value="ECO:0007669"/>
    <property type="project" value="TreeGrafter"/>
</dbReference>